<dbReference type="SUPFAM" id="SSF53790">
    <property type="entry name" value="Tetrapyrrole methylase"/>
    <property type="match status" value="1"/>
</dbReference>
<evidence type="ECO:0000313" key="8">
    <source>
        <dbReference type="Proteomes" id="UP001172687"/>
    </source>
</evidence>
<evidence type="ECO:0000256" key="5">
    <source>
        <dbReference type="ARBA" id="ARBA00022691"/>
    </source>
</evidence>
<dbReference type="InterPro" id="IPR014777">
    <property type="entry name" value="4pyrrole_Mease_sub1"/>
</dbReference>
<comment type="pathway">
    <text evidence="1">Cofactor biosynthesis; adenosylcobalamin biosynthesis.</text>
</comment>
<feature type="domain" description="Tetrapyrrole methylase" evidence="6">
    <location>
        <begin position="1"/>
        <end position="185"/>
    </location>
</feature>
<dbReference type="InterPro" id="IPR029063">
    <property type="entry name" value="SAM-dependent_MTases_sf"/>
</dbReference>
<name>A0ABT8HI06_MYCAO</name>
<keyword evidence="4" id="KW-0808">Transferase</keyword>
<dbReference type="SUPFAM" id="SSF53335">
    <property type="entry name" value="S-adenosyl-L-methionine-dependent methyltransferases"/>
    <property type="match status" value="1"/>
</dbReference>
<evidence type="ECO:0000256" key="3">
    <source>
        <dbReference type="ARBA" id="ARBA00022603"/>
    </source>
</evidence>
<dbReference type="CDD" id="cd02440">
    <property type="entry name" value="AdoMet_MTases"/>
    <property type="match status" value="1"/>
</dbReference>
<evidence type="ECO:0000313" key="7">
    <source>
        <dbReference type="EMBL" id="MDN4519947.1"/>
    </source>
</evidence>
<evidence type="ECO:0000259" key="6">
    <source>
        <dbReference type="Pfam" id="PF00590"/>
    </source>
</evidence>
<protein>
    <submittedName>
        <fullName evidence="7">Precorrin-6y C5,15-methyltransferase (Decarboxylating) subunit CbiE</fullName>
    </submittedName>
</protein>
<gene>
    <name evidence="7" type="primary">cbiE</name>
    <name evidence="7" type="ORF">QYF68_19310</name>
</gene>
<dbReference type="InterPro" id="IPR050714">
    <property type="entry name" value="Cobalamin_biosynth_MTase"/>
</dbReference>
<dbReference type="InterPro" id="IPR035996">
    <property type="entry name" value="4pyrrol_Methylase_sf"/>
</dbReference>
<reference evidence="7" key="1">
    <citation type="submission" date="2023-07" db="EMBL/GenBank/DDBJ databases">
        <title>Degradation of tert-butanol by M. austroafricanum TBA100.</title>
        <authorList>
            <person name="Helbich S."/>
            <person name="Vainshtein Y."/>
        </authorList>
    </citation>
    <scope>NUCLEOTIDE SEQUENCE</scope>
    <source>
        <strain evidence="7">TBA100</strain>
    </source>
</reference>
<evidence type="ECO:0000256" key="1">
    <source>
        <dbReference type="ARBA" id="ARBA00004953"/>
    </source>
</evidence>
<dbReference type="CDD" id="cd11644">
    <property type="entry name" value="Precorrin-6Y-MT"/>
    <property type="match status" value="1"/>
</dbReference>
<dbReference type="RefSeq" id="WP_208676910.1">
    <property type="nucleotide sequence ID" value="NZ_CP070380.1"/>
</dbReference>
<accession>A0ABT8HI06</accession>
<sequence>MIIVVGIGADGMAGLAPASRAELARATVVYGSRRQLELLDGTVTAPRRAWPTPLLPALGTLLDGGDADVHVVASGDPMLHGIGSTLIRLHGPDKVAVLPHVSSVTLACARVGWSVQDTEIISLVWHEPHTAVRRGGQAVVLSRDGSTPAELARLLTDAGRGDSELTVLEQLGGPKELRRTSTAGEWAARPPADVDDLNVMAVRYLPDVRVLGTLPDDAFAHDGQLTKQMIRAATLAALAPRPGELLWDVGAGSGSISIEWCRSGPGCRAIAFERDEARRARITENAVAHGAGVEVRFDAPESFDSSPPPAAVFVGGGVSRPGMIDACWERLGPGGRLVANAVTVESEAVLAQWYSRVGGELRRYQHYRGEAVGSFTGWRPAMPVTQWSVTKPDTT</sequence>
<dbReference type="PANTHER" id="PTHR43182:SF1">
    <property type="entry name" value="COBALT-PRECORRIN-7 C(5)-METHYLTRANSFERASE"/>
    <property type="match status" value="1"/>
</dbReference>
<keyword evidence="8" id="KW-1185">Reference proteome</keyword>
<dbReference type="InterPro" id="IPR012818">
    <property type="entry name" value="CbiE"/>
</dbReference>
<dbReference type="InterPro" id="IPR006365">
    <property type="entry name" value="Cbl_synth_CobL"/>
</dbReference>
<dbReference type="NCBIfam" id="TIGR02467">
    <property type="entry name" value="CbiE"/>
    <property type="match status" value="1"/>
</dbReference>
<keyword evidence="2" id="KW-0169">Cobalamin biosynthesis</keyword>
<dbReference type="Proteomes" id="UP001172687">
    <property type="component" value="Unassembled WGS sequence"/>
</dbReference>
<dbReference type="PANTHER" id="PTHR43182">
    <property type="entry name" value="COBALT-PRECORRIN-6B C(15)-METHYLTRANSFERASE (DECARBOXYLATING)"/>
    <property type="match status" value="1"/>
</dbReference>
<keyword evidence="5" id="KW-0949">S-adenosyl-L-methionine</keyword>
<dbReference type="InterPro" id="IPR000878">
    <property type="entry name" value="4pyrrol_Mease"/>
</dbReference>
<dbReference type="Gene3D" id="3.40.1010.10">
    <property type="entry name" value="Cobalt-precorrin-4 Transmethylase, Domain 1"/>
    <property type="match status" value="1"/>
</dbReference>
<organism evidence="7 8">
    <name type="scientific">Mycolicibacterium austroafricanum</name>
    <name type="common">Mycobacterium austroafricanum</name>
    <dbReference type="NCBI Taxonomy" id="39687"/>
    <lineage>
        <taxon>Bacteria</taxon>
        <taxon>Bacillati</taxon>
        <taxon>Actinomycetota</taxon>
        <taxon>Actinomycetes</taxon>
        <taxon>Mycobacteriales</taxon>
        <taxon>Mycobacteriaceae</taxon>
        <taxon>Mycolicibacterium</taxon>
    </lineage>
</organism>
<dbReference type="NCBIfam" id="TIGR02469">
    <property type="entry name" value="CbiT"/>
    <property type="match status" value="1"/>
</dbReference>
<comment type="caution">
    <text evidence="7">The sequence shown here is derived from an EMBL/GenBank/DDBJ whole genome shotgun (WGS) entry which is preliminary data.</text>
</comment>
<evidence type="ECO:0000256" key="4">
    <source>
        <dbReference type="ARBA" id="ARBA00022679"/>
    </source>
</evidence>
<dbReference type="Gene3D" id="3.40.50.150">
    <property type="entry name" value="Vaccinia Virus protein VP39"/>
    <property type="match status" value="1"/>
</dbReference>
<dbReference type="PIRSF" id="PIRSF036428">
    <property type="entry name" value="CobL"/>
    <property type="match status" value="1"/>
</dbReference>
<proteinExistence type="predicted"/>
<dbReference type="InterPro" id="IPR014008">
    <property type="entry name" value="Cbl_synth_MTase_CbiT"/>
</dbReference>
<dbReference type="Pfam" id="PF00590">
    <property type="entry name" value="TP_methylase"/>
    <property type="match status" value="1"/>
</dbReference>
<dbReference type="EMBL" id="JAUHTC010000062">
    <property type="protein sequence ID" value="MDN4519947.1"/>
    <property type="molecule type" value="Genomic_DNA"/>
</dbReference>
<keyword evidence="3" id="KW-0489">Methyltransferase</keyword>
<evidence type="ECO:0000256" key="2">
    <source>
        <dbReference type="ARBA" id="ARBA00022573"/>
    </source>
</evidence>